<keyword evidence="4" id="KW-0378">Hydrolase</keyword>
<dbReference type="Pfam" id="PF01738">
    <property type="entry name" value="DLH"/>
    <property type="match status" value="1"/>
</dbReference>
<dbReference type="SUPFAM" id="SSF53474">
    <property type="entry name" value="alpha/beta-Hydrolases"/>
    <property type="match status" value="1"/>
</dbReference>
<evidence type="ECO:0000256" key="2">
    <source>
        <dbReference type="SAM" id="SignalP"/>
    </source>
</evidence>
<name>A0A1I2J407_9GAMM</name>
<dbReference type="InterPro" id="IPR002925">
    <property type="entry name" value="Dienelactn_hydro"/>
</dbReference>
<sequence>MPRQLILLCLLLIAALPMHAAPRFTQRHLVVDGRLYGYQVFVPDGWTAAHAWPVVLFLHGSGERGDDNRKQLSQGLPPWLAAHGAEFPAVVVMPQAHEGEYWSGRAERAALRALQASIDEFHGDTQRIYLTGLSMGGYGAWQMAVDHPGLFAAAAIVCGGVRPLPDDPPPAPDLAVEGVPARVDPYGWVADRIRLPVWIFHGGADEVVPTAESRAMHAALQARGREVRYSEFPGVNHGSWVPAYATPELWPWMFSHRLAQAPR</sequence>
<dbReference type="PANTHER" id="PTHR43037">
    <property type="entry name" value="UNNAMED PRODUCT-RELATED"/>
    <property type="match status" value="1"/>
</dbReference>
<gene>
    <name evidence="4" type="ORF">SAMN02799615_03830</name>
</gene>
<feature type="signal peptide" evidence="2">
    <location>
        <begin position="1"/>
        <end position="20"/>
    </location>
</feature>
<feature type="domain" description="Dienelactone hydrolase" evidence="3">
    <location>
        <begin position="105"/>
        <end position="238"/>
    </location>
</feature>
<evidence type="ECO:0000259" key="3">
    <source>
        <dbReference type="Pfam" id="PF01738"/>
    </source>
</evidence>
<evidence type="ECO:0000256" key="1">
    <source>
        <dbReference type="ARBA" id="ARBA00022729"/>
    </source>
</evidence>
<dbReference type="STRING" id="500610.SAMN02799615_03830"/>
<dbReference type="RefSeq" id="WP_026635760.1">
    <property type="nucleotide sequence ID" value="NZ_FONH01000021.1"/>
</dbReference>
<dbReference type="InterPro" id="IPR029058">
    <property type="entry name" value="AB_hydrolase_fold"/>
</dbReference>
<dbReference type="GO" id="GO:0016787">
    <property type="term" value="F:hydrolase activity"/>
    <property type="evidence" value="ECO:0007669"/>
    <property type="project" value="UniProtKB-KW"/>
</dbReference>
<proteinExistence type="predicted"/>
<organism evidence="4 5">
    <name type="scientific">Dyella marensis</name>
    <dbReference type="NCBI Taxonomy" id="500610"/>
    <lineage>
        <taxon>Bacteria</taxon>
        <taxon>Pseudomonadati</taxon>
        <taxon>Pseudomonadota</taxon>
        <taxon>Gammaproteobacteria</taxon>
        <taxon>Lysobacterales</taxon>
        <taxon>Rhodanobacteraceae</taxon>
        <taxon>Dyella</taxon>
    </lineage>
</organism>
<accession>A0A1I2J407</accession>
<dbReference type="AlphaFoldDB" id="A0A1I2J407"/>
<dbReference type="InterPro" id="IPR050955">
    <property type="entry name" value="Plant_Biomass_Hydrol_Est"/>
</dbReference>
<keyword evidence="5" id="KW-1185">Reference proteome</keyword>
<feature type="chain" id="PRO_5011795990" evidence="2">
    <location>
        <begin position="21"/>
        <end position="263"/>
    </location>
</feature>
<keyword evidence="1 2" id="KW-0732">Signal</keyword>
<reference evidence="5" key="1">
    <citation type="submission" date="2016-10" db="EMBL/GenBank/DDBJ databases">
        <authorList>
            <person name="Varghese N."/>
            <person name="Submissions S."/>
        </authorList>
    </citation>
    <scope>NUCLEOTIDE SEQUENCE [LARGE SCALE GENOMIC DNA]</scope>
    <source>
        <strain evidence="5">UNC178MFTsu3.1</strain>
    </source>
</reference>
<dbReference type="PANTHER" id="PTHR43037:SF1">
    <property type="entry name" value="BLL1128 PROTEIN"/>
    <property type="match status" value="1"/>
</dbReference>
<protein>
    <submittedName>
        <fullName evidence="4">Alpha/beta hydrolase family protein</fullName>
    </submittedName>
</protein>
<dbReference type="Gene3D" id="3.40.50.1820">
    <property type="entry name" value="alpha/beta hydrolase"/>
    <property type="match status" value="1"/>
</dbReference>
<evidence type="ECO:0000313" key="4">
    <source>
        <dbReference type="EMBL" id="SFF49425.1"/>
    </source>
</evidence>
<dbReference type="EMBL" id="FONH01000021">
    <property type="protein sequence ID" value="SFF49425.1"/>
    <property type="molecule type" value="Genomic_DNA"/>
</dbReference>
<dbReference type="Proteomes" id="UP000199477">
    <property type="component" value="Unassembled WGS sequence"/>
</dbReference>
<evidence type="ECO:0000313" key="5">
    <source>
        <dbReference type="Proteomes" id="UP000199477"/>
    </source>
</evidence>